<dbReference type="eggNOG" id="ENOG5031UYM">
    <property type="taxonomic scope" value="Bacteria"/>
</dbReference>
<evidence type="ECO:0000313" key="2">
    <source>
        <dbReference type="EMBL" id="ACE83008.1"/>
    </source>
</evidence>
<dbReference type="RefSeq" id="WP_012486279.1">
    <property type="nucleotide sequence ID" value="NC_010995.1"/>
</dbReference>
<feature type="transmembrane region" description="Helical" evidence="1">
    <location>
        <begin position="174"/>
        <end position="193"/>
    </location>
</feature>
<organism evidence="2 3">
    <name type="scientific">Cellvibrio japonicus (strain Ueda107)</name>
    <name type="common">Pseudomonas fluorescens subsp. cellulosa</name>
    <dbReference type="NCBI Taxonomy" id="498211"/>
    <lineage>
        <taxon>Bacteria</taxon>
        <taxon>Pseudomonadati</taxon>
        <taxon>Pseudomonadota</taxon>
        <taxon>Gammaproteobacteria</taxon>
        <taxon>Cellvibrionales</taxon>
        <taxon>Cellvibrionaceae</taxon>
        <taxon>Cellvibrio</taxon>
    </lineage>
</organism>
<keyword evidence="1" id="KW-1133">Transmembrane helix</keyword>
<dbReference type="STRING" id="498211.CJA_0600"/>
<feature type="transmembrane region" description="Helical" evidence="1">
    <location>
        <begin position="429"/>
        <end position="448"/>
    </location>
</feature>
<proteinExistence type="predicted"/>
<keyword evidence="1" id="KW-0812">Transmembrane</keyword>
<feature type="transmembrane region" description="Helical" evidence="1">
    <location>
        <begin position="125"/>
        <end position="146"/>
    </location>
</feature>
<feature type="transmembrane region" description="Helical" evidence="1">
    <location>
        <begin position="23"/>
        <end position="44"/>
    </location>
</feature>
<feature type="transmembrane region" description="Helical" evidence="1">
    <location>
        <begin position="359"/>
        <end position="384"/>
    </location>
</feature>
<dbReference type="EMBL" id="CP000934">
    <property type="protein sequence ID" value="ACE83008.1"/>
    <property type="molecule type" value="Genomic_DNA"/>
</dbReference>
<dbReference type="OrthoDB" id="5706687at2"/>
<feature type="transmembrane region" description="Helical" evidence="1">
    <location>
        <begin position="255"/>
        <end position="273"/>
    </location>
</feature>
<accession>B3PJJ4</accession>
<keyword evidence="3" id="KW-1185">Reference proteome</keyword>
<name>B3PJJ4_CELJU</name>
<evidence type="ECO:0000313" key="3">
    <source>
        <dbReference type="Proteomes" id="UP000001036"/>
    </source>
</evidence>
<gene>
    <name evidence="2" type="ordered locus">CJA_0600</name>
</gene>
<keyword evidence="1" id="KW-0472">Membrane</keyword>
<sequence length="457" mass="51790">MSLQRELNTYWQLIRTLLLPMRWLRWSVLGALLVALLGGLYWWLNETIGLGLVMAAFLYGVLFFSVGGLLMPGQMLAMASSKQLSLMGDLRTRLWWLLLGFALVASLFLALLGTLKTDLSFGSTYIAILILVSLILAAVLLVGAYWPGLQGFVFVFAWAYLQALDWLMAQDPLLLAGILLVCWWLLRVWWLHWRPARYVKNFMTQGQSSWWGINGDDKPEWTNAVIYQPKAGAKTWLGSSLRGQADGVKADMQRLVIGVAIGLFFGVLGFWGAGQEAWLKIWQMLGPMLLLIMTLSVGVAINFIMYRRIHCLWLFFPGDRRALYHYVHKAYWRQLLPLAVFLVVVIGLIDSMVGINRSWVVPAIMLVLGLLVAVQMFYLSMLVYRLSGASKRWLDWTTGIFLVVWTLTVIMSGFFIVHQEAHYQELIPLVGVALVINAVFALILPRIWSSVSLVRSQ</sequence>
<evidence type="ECO:0000256" key="1">
    <source>
        <dbReference type="SAM" id="Phobius"/>
    </source>
</evidence>
<feature type="transmembrane region" description="Helical" evidence="1">
    <location>
        <begin position="285"/>
        <end position="306"/>
    </location>
</feature>
<feature type="transmembrane region" description="Helical" evidence="1">
    <location>
        <begin position="335"/>
        <end position="353"/>
    </location>
</feature>
<reference evidence="2 3" key="1">
    <citation type="journal article" date="2008" name="J. Bacteriol.">
        <title>Insights into plant cell wall degradation from the genome sequence of the soil bacterium Cellvibrio japonicus.</title>
        <authorList>
            <person name="Deboy R.T."/>
            <person name="Mongodin E.F."/>
            <person name="Fouts D.E."/>
            <person name="Tailford L.E."/>
            <person name="Khouri H."/>
            <person name="Emerson J.B."/>
            <person name="Mohamoud Y."/>
            <person name="Watkins K."/>
            <person name="Henrissat B."/>
            <person name="Gilbert H.J."/>
            <person name="Nelson K.E."/>
        </authorList>
    </citation>
    <scope>NUCLEOTIDE SEQUENCE [LARGE SCALE GENOMIC DNA]</scope>
    <source>
        <strain evidence="2 3">Ueda107</strain>
    </source>
</reference>
<dbReference type="HOGENOM" id="CLU_598118_0_0_6"/>
<protein>
    <submittedName>
        <fullName evidence="2">Putative membrane protein</fullName>
    </submittedName>
</protein>
<feature type="transmembrane region" description="Helical" evidence="1">
    <location>
        <begin position="396"/>
        <end position="417"/>
    </location>
</feature>
<dbReference type="AlphaFoldDB" id="B3PJJ4"/>
<feature type="transmembrane region" description="Helical" evidence="1">
    <location>
        <begin position="50"/>
        <end position="73"/>
    </location>
</feature>
<dbReference type="KEGG" id="cja:CJA_0600"/>
<feature type="transmembrane region" description="Helical" evidence="1">
    <location>
        <begin position="94"/>
        <end position="113"/>
    </location>
</feature>
<dbReference type="Proteomes" id="UP000001036">
    <property type="component" value="Chromosome"/>
</dbReference>
<feature type="transmembrane region" description="Helical" evidence="1">
    <location>
        <begin position="151"/>
        <end position="168"/>
    </location>
</feature>